<comment type="similarity">
    <text evidence="1">Belongs to the SMP-30/CGR1 family.</text>
</comment>
<dbReference type="eggNOG" id="KOG4499">
    <property type="taxonomic scope" value="Eukaryota"/>
</dbReference>
<dbReference type="PANTHER" id="PTHR10907">
    <property type="entry name" value="REGUCALCIN"/>
    <property type="match status" value="1"/>
</dbReference>
<dbReference type="EMBL" id="HE616745">
    <property type="protein sequence ID" value="CCE91947.1"/>
    <property type="molecule type" value="Genomic_DNA"/>
</dbReference>
<reference evidence="3 4" key="1">
    <citation type="journal article" date="2011" name="Proc. Natl. Acad. Sci. U.S.A.">
        <title>Evolutionary erosion of yeast sex chromosomes by mating-type switching accidents.</title>
        <authorList>
            <person name="Gordon J.L."/>
            <person name="Armisen D."/>
            <person name="Proux-Wera E."/>
            <person name="Oheigeartaigh S.S."/>
            <person name="Byrne K.P."/>
            <person name="Wolfe K.H."/>
        </authorList>
    </citation>
    <scope>NUCLEOTIDE SEQUENCE [LARGE SCALE GENOMIC DNA]</scope>
    <source>
        <strain evidence="4">ATCC 10662 / CBS 1146 / NBRC 0425 / NCYC 2629 / NRRL Y-866</strain>
    </source>
</reference>
<protein>
    <recommendedName>
        <fullName evidence="2">SMP-30/Gluconolactonase/LRE-like region domain-containing protein</fullName>
    </recommendedName>
</protein>
<dbReference type="GeneID" id="11502381"/>
<accession>G8ZTK3</accession>
<dbReference type="OrthoDB" id="423498at2759"/>
<dbReference type="InParanoid" id="G8ZTK3"/>
<dbReference type="RefSeq" id="XP_003681158.1">
    <property type="nucleotide sequence ID" value="XM_003681110.1"/>
</dbReference>
<keyword evidence="4" id="KW-1185">Reference proteome</keyword>
<dbReference type="SUPFAM" id="SSF63829">
    <property type="entry name" value="Calcium-dependent phosphotriesterase"/>
    <property type="match status" value="1"/>
</dbReference>
<proteinExistence type="inferred from homology"/>
<organism evidence="3 4">
    <name type="scientific">Torulaspora delbrueckii</name>
    <name type="common">Yeast</name>
    <name type="synonym">Candida colliculosa</name>
    <dbReference type="NCBI Taxonomy" id="4950"/>
    <lineage>
        <taxon>Eukaryota</taxon>
        <taxon>Fungi</taxon>
        <taxon>Dikarya</taxon>
        <taxon>Ascomycota</taxon>
        <taxon>Saccharomycotina</taxon>
        <taxon>Saccharomycetes</taxon>
        <taxon>Saccharomycetales</taxon>
        <taxon>Saccharomycetaceae</taxon>
        <taxon>Torulaspora</taxon>
    </lineage>
</organism>
<evidence type="ECO:0000256" key="1">
    <source>
        <dbReference type="ARBA" id="ARBA00008853"/>
    </source>
</evidence>
<feature type="domain" description="SMP-30/Gluconolactonase/LRE-like region" evidence="2">
    <location>
        <begin position="23"/>
        <end position="306"/>
    </location>
</feature>
<dbReference type="GO" id="GO:0004341">
    <property type="term" value="F:gluconolactonase activity"/>
    <property type="evidence" value="ECO:0007669"/>
    <property type="project" value="TreeGrafter"/>
</dbReference>
<dbReference type="GO" id="GO:0005509">
    <property type="term" value="F:calcium ion binding"/>
    <property type="evidence" value="ECO:0007669"/>
    <property type="project" value="TreeGrafter"/>
</dbReference>
<evidence type="ECO:0000313" key="4">
    <source>
        <dbReference type="Proteomes" id="UP000005627"/>
    </source>
</evidence>
<dbReference type="InterPro" id="IPR011042">
    <property type="entry name" value="6-blade_b-propeller_TolB-like"/>
</dbReference>
<dbReference type="Gene3D" id="2.120.10.30">
    <property type="entry name" value="TolB, C-terminal domain"/>
    <property type="match status" value="1"/>
</dbReference>
<dbReference type="STRING" id="1076872.G8ZTK3"/>
<sequence>MPAAEVVDFTKLKPYYHAPGARLSEGITYMNETKTLVWVDIYKGEVHKVEHIQKPETSHDYINIGLDNYKSNAHIKYPHPEAAKETIGVVFPLVEKEQTDHIERVLFASKYGIARASFVTKEWEYIVLYTDCPNIAQDRALRLRSNDGNVSPCGHYLYVGLMNDFDYPLKDEGCIVRVHLRNKTVEMIWDRIKIPNAIHWNEKGDTSYITESLKYTIWAFNEKTGEKKPLIDIKSSNNESFESPEPDGSAMDHLNNRLYVCIFSTGKIQEYSLHDGKLLKEYLLPPQTPNITCCTIAGNDLYVTTGNQHVDKGPEASSDKRGGSLYKLPNVVPFATESTLIEFVSSKRLPIFD</sequence>
<dbReference type="HOGENOM" id="CLU_036110_3_0_1"/>
<dbReference type="PANTHER" id="PTHR10907:SF47">
    <property type="entry name" value="REGUCALCIN"/>
    <property type="match status" value="1"/>
</dbReference>
<evidence type="ECO:0000259" key="2">
    <source>
        <dbReference type="Pfam" id="PF08450"/>
    </source>
</evidence>
<evidence type="ECO:0000313" key="3">
    <source>
        <dbReference type="EMBL" id="CCE91947.1"/>
    </source>
</evidence>
<dbReference type="Pfam" id="PF08450">
    <property type="entry name" value="SGL"/>
    <property type="match status" value="1"/>
</dbReference>
<name>G8ZTK3_TORDE</name>
<dbReference type="InterPro" id="IPR013658">
    <property type="entry name" value="SGL"/>
</dbReference>
<dbReference type="Proteomes" id="UP000005627">
    <property type="component" value="Chromosome 4"/>
</dbReference>
<dbReference type="AlphaFoldDB" id="G8ZTK3"/>
<dbReference type="KEGG" id="tdl:TDEL_0D03630"/>
<gene>
    <name evidence="3" type="primary">TDEL0D03630</name>
    <name evidence="3" type="ORF">TDEL_0D03630</name>
</gene>
<dbReference type="FunCoup" id="G8ZTK3">
    <property type="interactions" value="62"/>
</dbReference>